<organism evidence="3 4">
    <name type="scientific">Halalkalibaculum roseum</name>
    <dbReference type="NCBI Taxonomy" id="2709311"/>
    <lineage>
        <taxon>Bacteria</taxon>
        <taxon>Pseudomonadati</taxon>
        <taxon>Balneolota</taxon>
        <taxon>Balneolia</taxon>
        <taxon>Balneolales</taxon>
        <taxon>Balneolaceae</taxon>
        <taxon>Halalkalibaculum</taxon>
    </lineage>
</organism>
<dbReference type="Pfam" id="PF10442">
    <property type="entry name" value="FIST_C"/>
    <property type="match status" value="1"/>
</dbReference>
<dbReference type="InterPro" id="IPR019494">
    <property type="entry name" value="FIST_C"/>
</dbReference>
<evidence type="ECO:0008006" key="5">
    <source>
        <dbReference type="Google" id="ProtNLM"/>
    </source>
</evidence>
<name>A0A6M1SX09_9BACT</name>
<proteinExistence type="predicted"/>
<dbReference type="EMBL" id="JAALLT010000001">
    <property type="protein sequence ID" value="NGP75077.1"/>
    <property type="molecule type" value="Genomic_DNA"/>
</dbReference>
<dbReference type="Proteomes" id="UP000473278">
    <property type="component" value="Unassembled WGS sequence"/>
</dbReference>
<comment type="caution">
    <text evidence="3">The sequence shown here is derived from an EMBL/GenBank/DDBJ whole genome shotgun (WGS) entry which is preliminary data.</text>
</comment>
<reference evidence="3 4" key="1">
    <citation type="submission" date="2020-02" db="EMBL/GenBank/DDBJ databases">
        <title>Balneolaceae bacterium YR4-1, complete genome.</title>
        <authorList>
            <person name="Li Y."/>
            <person name="Wu S."/>
        </authorList>
    </citation>
    <scope>NUCLEOTIDE SEQUENCE [LARGE SCALE GENOMIC DNA]</scope>
    <source>
        <strain evidence="3 4">YR4-1</strain>
    </source>
</reference>
<evidence type="ECO:0000259" key="1">
    <source>
        <dbReference type="SMART" id="SM00897"/>
    </source>
</evidence>
<sequence length="380" mass="41715">MKAETIKGDSSEEIQEKLTQCLDGGYSPSLAIVFMSIKQNIEAVCDILHRQDIQIFGATSSGEFISSDIQEESITIMLLDMNPAHFRLLFLEAVNHNEYDIARQLGEQGKNFFENAGFILLSGWSNHMDGEDIIKGLDEGFGGNATIFGGMAGDDQMLTGPKVFTQGRSSVTGILALIIDQDKINLSGVATCGWKPIGIAKTITKSKGNVVYTIDDQPALDLVMKYLGLSLSDEPMNNTVFSLGAYYPLQLEREGAPAVMRTAMLGNTEDRSLVCAGKIPQGAKVRFSLPPDFDVIDTVVEECTAVKEEQLEQADSVIMFSCISRYLSFGVMTSEEISRVSEVWQTPMIGFFSYGEYGRSKGGKHEFHNNTCCVLALREK</sequence>
<gene>
    <name evidence="3" type="ORF">G3570_00415</name>
</gene>
<dbReference type="PANTHER" id="PTHR40252">
    <property type="entry name" value="BLR0328 PROTEIN"/>
    <property type="match status" value="1"/>
</dbReference>
<protein>
    <recommendedName>
        <fullName evidence="5">Histidine kinase</fullName>
    </recommendedName>
</protein>
<evidence type="ECO:0000313" key="3">
    <source>
        <dbReference type="EMBL" id="NGP75077.1"/>
    </source>
</evidence>
<dbReference type="AlphaFoldDB" id="A0A6M1SX09"/>
<feature type="domain" description="FIST C-domain" evidence="2">
    <location>
        <begin position="219"/>
        <end position="360"/>
    </location>
</feature>
<dbReference type="InterPro" id="IPR013702">
    <property type="entry name" value="FIST_domain_N"/>
</dbReference>
<dbReference type="SMART" id="SM01204">
    <property type="entry name" value="FIST_C"/>
    <property type="match status" value="1"/>
</dbReference>
<keyword evidence="4" id="KW-1185">Reference proteome</keyword>
<dbReference type="SMART" id="SM00897">
    <property type="entry name" value="FIST"/>
    <property type="match status" value="1"/>
</dbReference>
<dbReference type="RefSeq" id="WP_165138067.1">
    <property type="nucleotide sequence ID" value="NZ_JAALLT010000001.1"/>
</dbReference>
<evidence type="ECO:0000313" key="4">
    <source>
        <dbReference type="Proteomes" id="UP000473278"/>
    </source>
</evidence>
<feature type="domain" description="FIST" evidence="1">
    <location>
        <begin position="27"/>
        <end position="218"/>
    </location>
</feature>
<accession>A0A6M1SX09</accession>
<evidence type="ECO:0000259" key="2">
    <source>
        <dbReference type="SMART" id="SM01204"/>
    </source>
</evidence>
<dbReference type="PANTHER" id="PTHR40252:SF2">
    <property type="entry name" value="BLR0328 PROTEIN"/>
    <property type="match status" value="1"/>
</dbReference>
<dbReference type="Pfam" id="PF08495">
    <property type="entry name" value="FIST"/>
    <property type="match status" value="1"/>
</dbReference>